<dbReference type="AlphaFoldDB" id="A0AAV7NVA0"/>
<reference evidence="1" key="1">
    <citation type="journal article" date="2022" name="bioRxiv">
        <title>Sequencing and chromosome-scale assembly of the giantPleurodeles waltlgenome.</title>
        <authorList>
            <person name="Brown T."/>
            <person name="Elewa A."/>
            <person name="Iarovenko S."/>
            <person name="Subramanian E."/>
            <person name="Araus A.J."/>
            <person name="Petzold A."/>
            <person name="Susuki M."/>
            <person name="Suzuki K.-i.T."/>
            <person name="Hayashi T."/>
            <person name="Toyoda A."/>
            <person name="Oliveira C."/>
            <person name="Osipova E."/>
            <person name="Leigh N.D."/>
            <person name="Simon A."/>
            <person name="Yun M.H."/>
        </authorList>
    </citation>
    <scope>NUCLEOTIDE SEQUENCE</scope>
    <source>
        <strain evidence="1">20211129_DDA</strain>
        <tissue evidence="1">Liver</tissue>
    </source>
</reference>
<dbReference type="Proteomes" id="UP001066276">
    <property type="component" value="Chromosome 8"/>
</dbReference>
<name>A0AAV7NVA0_PLEWA</name>
<comment type="caution">
    <text evidence="1">The sequence shown here is derived from an EMBL/GenBank/DDBJ whole genome shotgun (WGS) entry which is preliminary data.</text>
</comment>
<accession>A0AAV7NVA0</accession>
<proteinExistence type="predicted"/>
<gene>
    <name evidence="1" type="ORF">NDU88_007552</name>
</gene>
<evidence type="ECO:0000313" key="1">
    <source>
        <dbReference type="EMBL" id="KAJ1119366.1"/>
    </source>
</evidence>
<sequence>MQLEVTSYDTHYSDGVKACRDSEKQRIETATDRKVCVVGKLYWINGCVLQWCEEAHSVWSALHTSSSPHPVEERFVRVGPNAAIGAGAAFTVGCVIWWSGHSDVSRTGAGYVVLTTLTCVSPKRLHARDNAEQAQLVIESMSTYVMAATLLNGNQLF</sequence>
<organism evidence="1 2">
    <name type="scientific">Pleurodeles waltl</name>
    <name type="common">Iberian ribbed newt</name>
    <dbReference type="NCBI Taxonomy" id="8319"/>
    <lineage>
        <taxon>Eukaryota</taxon>
        <taxon>Metazoa</taxon>
        <taxon>Chordata</taxon>
        <taxon>Craniata</taxon>
        <taxon>Vertebrata</taxon>
        <taxon>Euteleostomi</taxon>
        <taxon>Amphibia</taxon>
        <taxon>Batrachia</taxon>
        <taxon>Caudata</taxon>
        <taxon>Salamandroidea</taxon>
        <taxon>Salamandridae</taxon>
        <taxon>Pleurodelinae</taxon>
        <taxon>Pleurodeles</taxon>
    </lineage>
</organism>
<protein>
    <submittedName>
        <fullName evidence="1">Uncharacterized protein</fullName>
    </submittedName>
</protein>
<evidence type="ECO:0000313" key="2">
    <source>
        <dbReference type="Proteomes" id="UP001066276"/>
    </source>
</evidence>
<dbReference type="EMBL" id="JANPWB010000012">
    <property type="protein sequence ID" value="KAJ1119366.1"/>
    <property type="molecule type" value="Genomic_DNA"/>
</dbReference>
<keyword evidence="2" id="KW-1185">Reference proteome</keyword>